<dbReference type="SUPFAM" id="SSF47954">
    <property type="entry name" value="Cyclin-like"/>
    <property type="match status" value="1"/>
</dbReference>
<evidence type="ECO:0000259" key="1">
    <source>
        <dbReference type="SMART" id="SM01367"/>
    </source>
</evidence>
<dbReference type="PANTHER" id="PTHR13742">
    <property type="entry name" value="RETINOBLASTOMA-ASSOCIATED PROTEIN RB -RELATED"/>
    <property type="match status" value="1"/>
</dbReference>
<keyword evidence="3" id="KW-1185">Reference proteome</keyword>
<comment type="caution">
    <text evidence="2">The sequence shown here is derived from an EMBL/GenBank/DDBJ whole genome shotgun (WGS) entry which is preliminary data.</text>
</comment>
<sequence length="598" mass="68057">MGQSDDIEDSMYGRHQDLCQKLNMDATAASEAWKSYETIRQNYTLEGDQLHWIGCAVYVACRKFSIPTVGRPGTNVEGNCVSLTRLLQLCNLPLIQFFTKSKSWADMANMPQDFRARIEKLEANFSVSMVIFKKYQPIFADIFKDPREDTSRPPRSRRHKAVPCTPSRVFEFCWTLFICIKGAIHDISDDLVNSYHLLLVCCDLVYNNALLANRKDLLNPNFPGLPANFNDDNYTLPQTPNCIINLLCERHDAIAVEAKAIKEYCVKNYINKLFNERILRGDQSNFSGMLEALNFDGNNKAVNKSYEQRMLSVGDFDERIFLAEWRRDLCNSLEISDNDKKKIWTIFEYSIKERTKLMKDRHLDQILMCAIYVICKLVRMERNSFTEIMRCYRLQPQAESHIYRSVLIEKVSNDGDPGTTGNERSEDNTMLGENMTPPTPTNMAGTSQNFDGEIRGDLIKFYNTMYVPQVKEFANKFGSARGSVMNLSLSPLPKGKAPANSPVRRVTSSIMTRTLDPKAISASPAPQLSYCFSRSPAKDLEAINKMMISVDAKKSVGKRLLTDDTDVEMTEGSSPKKTATFVARKLENIIGERRTQNQ</sequence>
<dbReference type="Pfam" id="PF11934">
    <property type="entry name" value="DUF3452"/>
    <property type="match status" value="1"/>
</dbReference>
<dbReference type="Proteomes" id="UP000310200">
    <property type="component" value="Unassembled WGS sequence"/>
</dbReference>
<name>A0A4S2K0P7_9HYME</name>
<dbReference type="GO" id="GO:0000785">
    <property type="term" value="C:chromatin"/>
    <property type="evidence" value="ECO:0007669"/>
    <property type="project" value="TreeGrafter"/>
</dbReference>
<dbReference type="InterPro" id="IPR036915">
    <property type="entry name" value="Cyclin-like_sf"/>
</dbReference>
<dbReference type="STRING" id="300112.A0A4S2K0P7"/>
<dbReference type="Gene3D" id="1.10.472.10">
    <property type="entry name" value="Cyclin-like"/>
    <property type="match status" value="2"/>
</dbReference>
<dbReference type="InterPro" id="IPR024599">
    <property type="entry name" value="RB_N"/>
</dbReference>
<dbReference type="GO" id="GO:0005634">
    <property type="term" value="C:nucleus"/>
    <property type="evidence" value="ECO:0007669"/>
    <property type="project" value="InterPro"/>
</dbReference>
<dbReference type="InterPro" id="IPR028309">
    <property type="entry name" value="RB_fam"/>
</dbReference>
<organism evidence="2 3">
    <name type="scientific">Temnothorax longispinosus</name>
    <dbReference type="NCBI Taxonomy" id="300112"/>
    <lineage>
        <taxon>Eukaryota</taxon>
        <taxon>Metazoa</taxon>
        <taxon>Ecdysozoa</taxon>
        <taxon>Arthropoda</taxon>
        <taxon>Hexapoda</taxon>
        <taxon>Insecta</taxon>
        <taxon>Pterygota</taxon>
        <taxon>Neoptera</taxon>
        <taxon>Endopterygota</taxon>
        <taxon>Hymenoptera</taxon>
        <taxon>Apocrita</taxon>
        <taxon>Aculeata</taxon>
        <taxon>Formicoidea</taxon>
        <taxon>Formicidae</taxon>
        <taxon>Myrmicinae</taxon>
        <taxon>Temnothorax</taxon>
    </lineage>
</organism>
<evidence type="ECO:0000313" key="2">
    <source>
        <dbReference type="EMBL" id="TGZ42712.1"/>
    </source>
</evidence>
<dbReference type="Gene3D" id="1.10.472.140">
    <property type="match status" value="1"/>
</dbReference>
<dbReference type="SMART" id="SM01367">
    <property type="entry name" value="DUF3452"/>
    <property type="match status" value="1"/>
</dbReference>
<dbReference type="PANTHER" id="PTHR13742:SF17">
    <property type="entry name" value="RE32990P-RELATED"/>
    <property type="match status" value="1"/>
</dbReference>
<dbReference type="EMBL" id="QBLH01003215">
    <property type="protein sequence ID" value="TGZ42712.1"/>
    <property type="molecule type" value="Genomic_DNA"/>
</dbReference>
<dbReference type="AlphaFoldDB" id="A0A4S2K0P7"/>
<feature type="domain" description="Retinoblastoma-associated protein N-terminal" evidence="1">
    <location>
        <begin position="64"/>
        <end position="208"/>
    </location>
</feature>
<reference evidence="2 3" key="1">
    <citation type="journal article" date="2019" name="Philos. Trans. R. Soc. Lond., B, Biol. Sci.">
        <title>Ant behaviour and brain gene expression of defending hosts depend on the ecological success of the intruding social parasite.</title>
        <authorList>
            <person name="Kaur R."/>
            <person name="Stoldt M."/>
            <person name="Jongepier E."/>
            <person name="Feldmeyer B."/>
            <person name="Menzel F."/>
            <person name="Bornberg-Bauer E."/>
            <person name="Foitzik S."/>
        </authorList>
    </citation>
    <scope>NUCLEOTIDE SEQUENCE [LARGE SCALE GENOMIC DNA]</scope>
    <source>
        <tissue evidence="2">Whole body</tissue>
    </source>
</reference>
<dbReference type="InterPro" id="IPR002719">
    <property type="entry name" value="RB_B"/>
</dbReference>
<dbReference type="GO" id="GO:0006357">
    <property type="term" value="P:regulation of transcription by RNA polymerase II"/>
    <property type="evidence" value="ECO:0007669"/>
    <property type="project" value="InterPro"/>
</dbReference>
<dbReference type="GO" id="GO:2000134">
    <property type="term" value="P:negative regulation of G1/S transition of mitotic cell cycle"/>
    <property type="evidence" value="ECO:0007669"/>
    <property type="project" value="TreeGrafter"/>
</dbReference>
<accession>A0A4S2K0P7</accession>
<dbReference type="GO" id="GO:0000977">
    <property type="term" value="F:RNA polymerase II transcription regulatory region sequence-specific DNA binding"/>
    <property type="evidence" value="ECO:0007669"/>
    <property type="project" value="TreeGrafter"/>
</dbReference>
<gene>
    <name evidence="2" type="ORF">DBV15_11142</name>
</gene>
<dbReference type="GO" id="GO:0005667">
    <property type="term" value="C:transcription regulator complex"/>
    <property type="evidence" value="ECO:0007669"/>
    <property type="project" value="TreeGrafter"/>
</dbReference>
<dbReference type="Pfam" id="PF01857">
    <property type="entry name" value="RB_B"/>
    <property type="match status" value="1"/>
</dbReference>
<evidence type="ECO:0000313" key="3">
    <source>
        <dbReference type="Proteomes" id="UP000310200"/>
    </source>
</evidence>
<proteinExistence type="predicted"/>
<protein>
    <recommendedName>
        <fullName evidence="1">Retinoblastoma-associated protein N-terminal domain-containing protein</fullName>
    </recommendedName>
</protein>
<dbReference type="GO" id="GO:0030154">
    <property type="term" value="P:cell differentiation"/>
    <property type="evidence" value="ECO:0007669"/>
    <property type="project" value="TreeGrafter"/>
</dbReference>